<organism evidence="1 2">
    <name type="scientific">Streptosporangium brasiliense</name>
    <dbReference type="NCBI Taxonomy" id="47480"/>
    <lineage>
        <taxon>Bacteria</taxon>
        <taxon>Bacillati</taxon>
        <taxon>Actinomycetota</taxon>
        <taxon>Actinomycetes</taxon>
        <taxon>Streptosporangiales</taxon>
        <taxon>Streptosporangiaceae</taxon>
        <taxon>Streptosporangium</taxon>
    </lineage>
</organism>
<reference evidence="1 2" key="1">
    <citation type="submission" date="2023-07" db="EMBL/GenBank/DDBJ databases">
        <title>Sequencing the genomes of 1000 actinobacteria strains.</title>
        <authorList>
            <person name="Klenk H.-P."/>
        </authorList>
    </citation>
    <scope>NUCLEOTIDE SEQUENCE [LARGE SCALE GENOMIC DNA]</scope>
    <source>
        <strain evidence="1 2">DSM 44109</strain>
    </source>
</reference>
<evidence type="ECO:0000313" key="1">
    <source>
        <dbReference type="EMBL" id="MDP9866931.1"/>
    </source>
</evidence>
<keyword evidence="2" id="KW-1185">Reference proteome</keyword>
<dbReference type="Proteomes" id="UP001230426">
    <property type="component" value="Unassembled WGS sequence"/>
</dbReference>
<comment type="caution">
    <text evidence="1">The sequence shown here is derived from an EMBL/GenBank/DDBJ whole genome shotgun (WGS) entry which is preliminary data.</text>
</comment>
<name>A0ABT9RDI2_9ACTN</name>
<evidence type="ECO:0000313" key="2">
    <source>
        <dbReference type="Proteomes" id="UP001230426"/>
    </source>
</evidence>
<accession>A0ABT9RDI2</accession>
<sequence>MSDYPQPEPASPCEVEIERDRIREIATRFPTAAQPLDQVVPSLVGLAVAEAAFTSFTYSLAVAYNEVEAFTIAELRRVTDDTTRIQDGVAVSAATWQHAEDASRVRAV</sequence>
<gene>
    <name evidence="1" type="ORF">J2S55_006197</name>
</gene>
<proteinExistence type="predicted"/>
<protein>
    <submittedName>
        <fullName evidence="1">Uncharacterized protein</fullName>
    </submittedName>
</protein>
<dbReference type="EMBL" id="JAUSRB010000002">
    <property type="protein sequence ID" value="MDP9866931.1"/>
    <property type="molecule type" value="Genomic_DNA"/>
</dbReference>
<dbReference type="RefSeq" id="WP_306868122.1">
    <property type="nucleotide sequence ID" value="NZ_JAUSRB010000002.1"/>
</dbReference>